<evidence type="ECO:0000256" key="6">
    <source>
        <dbReference type="ARBA" id="ARBA00023136"/>
    </source>
</evidence>
<evidence type="ECO:0000313" key="9">
    <source>
        <dbReference type="EMBL" id="ATX81104.1"/>
    </source>
</evidence>
<comment type="subcellular location">
    <subcellularLocation>
        <location evidence="1">Endomembrane system</location>
        <topology evidence="1">Multi-pass membrane protein</topology>
    </subcellularLocation>
</comment>
<keyword evidence="4" id="KW-0560">Oxidoreductase</keyword>
<dbReference type="RefSeq" id="WP_100264621.1">
    <property type="nucleotide sequence ID" value="NZ_CP018800.1"/>
</dbReference>
<dbReference type="InterPro" id="IPR006694">
    <property type="entry name" value="Fatty_acid_hydroxylase"/>
</dbReference>
<feature type="transmembrane region" description="Helical" evidence="7">
    <location>
        <begin position="6"/>
        <end position="25"/>
    </location>
</feature>
<evidence type="ECO:0000256" key="3">
    <source>
        <dbReference type="ARBA" id="ARBA00022989"/>
    </source>
</evidence>
<feature type="transmembrane region" description="Helical" evidence="7">
    <location>
        <begin position="145"/>
        <end position="169"/>
    </location>
</feature>
<name>A0A2K8L845_9PROT</name>
<accession>A0A2K8L845</accession>
<keyword evidence="2 7" id="KW-0812">Transmembrane</keyword>
<feature type="transmembrane region" description="Helical" evidence="7">
    <location>
        <begin position="37"/>
        <end position="65"/>
    </location>
</feature>
<dbReference type="InterPro" id="IPR051689">
    <property type="entry name" value="Sterol_desaturase/TMEM195"/>
</dbReference>
<evidence type="ECO:0000256" key="1">
    <source>
        <dbReference type="ARBA" id="ARBA00004127"/>
    </source>
</evidence>
<feature type="transmembrane region" description="Helical" evidence="7">
    <location>
        <begin position="85"/>
        <end position="106"/>
    </location>
</feature>
<evidence type="ECO:0000256" key="2">
    <source>
        <dbReference type="ARBA" id="ARBA00022692"/>
    </source>
</evidence>
<keyword evidence="10" id="KW-1185">Reference proteome</keyword>
<organism evidence="9 10">
    <name type="scientific">Mariprofundus ferrinatatus</name>
    <dbReference type="NCBI Taxonomy" id="1921087"/>
    <lineage>
        <taxon>Bacteria</taxon>
        <taxon>Pseudomonadati</taxon>
        <taxon>Pseudomonadota</taxon>
        <taxon>Candidatius Mariprofundia</taxon>
        <taxon>Mariprofundales</taxon>
        <taxon>Mariprofundaceae</taxon>
        <taxon>Mariprofundus</taxon>
    </lineage>
</organism>
<dbReference type="GO" id="GO:0050479">
    <property type="term" value="F:glyceryl-ether monooxygenase activity"/>
    <property type="evidence" value="ECO:0007669"/>
    <property type="project" value="TreeGrafter"/>
</dbReference>
<dbReference type="GO" id="GO:0005506">
    <property type="term" value="F:iron ion binding"/>
    <property type="evidence" value="ECO:0007669"/>
    <property type="project" value="InterPro"/>
</dbReference>
<dbReference type="GO" id="GO:0012505">
    <property type="term" value="C:endomembrane system"/>
    <property type="evidence" value="ECO:0007669"/>
    <property type="project" value="UniProtKB-SubCell"/>
</dbReference>
<dbReference type="Pfam" id="PF04116">
    <property type="entry name" value="FA_hydroxylase"/>
    <property type="match status" value="1"/>
</dbReference>
<feature type="domain" description="Fatty acid hydroxylase" evidence="8">
    <location>
        <begin position="86"/>
        <end position="222"/>
    </location>
</feature>
<gene>
    <name evidence="9" type="ORF">Ga0123462_0227</name>
</gene>
<dbReference type="GO" id="GO:0016020">
    <property type="term" value="C:membrane"/>
    <property type="evidence" value="ECO:0007669"/>
    <property type="project" value="GOC"/>
</dbReference>
<keyword evidence="5" id="KW-0443">Lipid metabolism</keyword>
<dbReference type="KEGG" id="mfn:Ga0123462_0227"/>
<evidence type="ECO:0000256" key="7">
    <source>
        <dbReference type="SAM" id="Phobius"/>
    </source>
</evidence>
<sequence>MDESTLRLAAFVAIFGCMALAQTAAPRRRLRFGYRRWPANLGIVLLNTFLVRLLFPAGAVGAALWADANAVGLFNLVELPPAATVALSVILLDLIIYWQHVIFHAVPMLWRLHRVHHADNDIDVTTGLRFHPIEIILSMLVKISFIIAVGAPATAVVIFEIVLNGMAMFNHANVRLPRQIDSAIRLLLVTPDVHRVHHSVIPAETDSNFGFNLSIWDRIFGTWKAQPDMGHDGMTIGLTQLQHAPTHSLAFMLRLPFQGDLGQYPSSNRKKERLDV</sequence>
<evidence type="ECO:0000256" key="5">
    <source>
        <dbReference type="ARBA" id="ARBA00023098"/>
    </source>
</evidence>
<evidence type="ECO:0000256" key="4">
    <source>
        <dbReference type="ARBA" id="ARBA00023002"/>
    </source>
</evidence>
<dbReference type="AlphaFoldDB" id="A0A2K8L845"/>
<dbReference type="Proteomes" id="UP000231637">
    <property type="component" value="Chromosome"/>
</dbReference>
<reference evidence="9 10" key="1">
    <citation type="submission" date="2016-12" db="EMBL/GenBank/DDBJ databases">
        <title>Isolation and genomic insights into novel planktonic Zetaproteobacteria from stratified waters of the Chesapeake Bay.</title>
        <authorList>
            <person name="McAllister S.M."/>
            <person name="Kato S."/>
            <person name="Chan C.S."/>
            <person name="Chiu B.K."/>
            <person name="Field E.K."/>
        </authorList>
    </citation>
    <scope>NUCLEOTIDE SEQUENCE [LARGE SCALE GENOMIC DNA]</scope>
    <source>
        <strain evidence="9 10">CP-8</strain>
    </source>
</reference>
<proteinExistence type="predicted"/>
<keyword evidence="3 7" id="KW-1133">Transmembrane helix</keyword>
<dbReference type="PANTHER" id="PTHR21624:SF1">
    <property type="entry name" value="ALKYLGLYCEROL MONOOXYGENASE"/>
    <property type="match status" value="1"/>
</dbReference>
<dbReference type="PANTHER" id="PTHR21624">
    <property type="entry name" value="STEROL DESATURASE-RELATED PROTEIN"/>
    <property type="match status" value="1"/>
</dbReference>
<dbReference type="EMBL" id="CP018800">
    <property type="protein sequence ID" value="ATX81104.1"/>
    <property type="molecule type" value="Genomic_DNA"/>
</dbReference>
<dbReference type="OrthoDB" id="9770329at2"/>
<dbReference type="GO" id="GO:0008610">
    <property type="term" value="P:lipid biosynthetic process"/>
    <property type="evidence" value="ECO:0007669"/>
    <property type="project" value="InterPro"/>
</dbReference>
<keyword evidence="6 7" id="KW-0472">Membrane</keyword>
<protein>
    <submittedName>
        <fullName evidence="9">Sterol desaturase/sphingolipid hydroxylase, fatty acid hydroxylase superfamily</fullName>
    </submittedName>
</protein>
<dbReference type="GO" id="GO:0006643">
    <property type="term" value="P:membrane lipid metabolic process"/>
    <property type="evidence" value="ECO:0007669"/>
    <property type="project" value="TreeGrafter"/>
</dbReference>
<evidence type="ECO:0000313" key="10">
    <source>
        <dbReference type="Proteomes" id="UP000231637"/>
    </source>
</evidence>
<evidence type="ECO:0000259" key="8">
    <source>
        <dbReference type="Pfam" id="PF04116"/>
    </source>
</evidence>